<keyword evidence="1" id="KW-0812">Transmembrane</keyword>
<feature type="transmembrane region" description="Helical" evidence="1">
    <location>
        <begin position="20"/>
        <end position="40"/>
    </location>
</feature>
<keyword evidence="3" id="KW-1185">Reference proteome</keyword>
<dbReference type="Proteomes" id="UP000603865">
    <property type="component" value="Unassembled WGS sequence"/>
</dbReference>
<reference evidence="2" key="2">
    <citation type="submission" date="2020-09" db="EMBL/GenBank/DDBJ databases">
        <authorList>
            <person name="Sun Q."/>
            <person name="Ohkuma M."/>
        </authorList>
    </citation>
    <scope>NUCLEOTIDE SEQUENCE</scope>
    <source>
        <strain evidence="2">JCM 31311</strain>
    </source>
</reference>
<dbReference type="EMBL" id="BMQL01000004">
    <property type="protein sequence ID" value="GGR00901.1"/>
    <property type="molecule type" value="Genomic_DNA"/>
</dbReference>
<protein>
    <submittedName>
        <fullName evidence="2">Uncharacterized protein</fullName>
    </submittedName>
</protein>
<evidence type="ECO:0000313" key="2">
    <source>
        <dbReference type="EMBL" id="GGR00901.1"/>
    </source>
</evidence>
<name>A0A918C0L5_9DEIO</name>
<reference evidence="2" key="1">
    <citation type="journal article" date="2014" name="Int. J. Syst. Evol. Microbiol.">
        <title>Complete genome sequence of Corynebacterium casei LMG S-19264T (=DSM 44701T), isolated from a smear-ripened cheese.</title>
        <authorList>
            <consortium name="US DOE Joint Genome Institute (JGI-PGF)"/>
            <person name="Walter F."/>
            <person name="Albersmeier A."/>
            <person name="Kalinowski J."/>
            <person name="Ruckert C."/>
        </authorList>
    </citation>
    <scope>NUCLEOTIDE SEQUENCE</scope>
    <source>
        <strain evidence="2">JCM 31311</strain>
    </source>
</reference>
<dbReference type="Gene3D" id="2.60.40.3680">
    <property type="match status" value="1"/>
</dbReference>
<dbReference type="AlphaFoldDB" id="A0A918C0L5"/>
<gene>
    <name evidence="2" type="ORF">GCM10008957_12210</name>
</gene>
<proteinExistence type="predicted"/>
<comment type="caution">
    <text evidence="2">The sequence shown here is derived from an EMBL/GenBank/DDBJ whole genome shotgun (WGS) entry which is preliminary data.</text>
</comment>
<feature type="transmembrane region" description="Helical" evidence="1">
    <location>
        <begin position="423"/>
        <end position="438"/>
    </location>
</feature>
<feature type="transmembrane region" description="Helical" evidence="1">
    <location>
        <begin position="395"/>
        <end position="417"/>
    </location>
</feature>
<feature type="transmembrane region" description="Helical" evidence="1">
    <location>
        <begin position="61"/>
        <end position="79"/>
    </location>
</feature>
<feature type="transmembrane region" description="Helical" evidence="1">
    <location>
        <begin position="364"/>
        <end position="383"/>
    </location>
</feature>
<feature type="transmembrane region" description="Helical" evidence="1">
    <location>
        <begin position="445"/>
        <end position="478"/>
    </location>
</feature>
<accession>A0A918C0L5</accession>
<keyword evidence="1" id="KW-0472">Membrane</keyword>
<sequence length="496" mass="53324">MVQTALQVLSLALRDVLDVAFPLALLLAAIFVALLLVGLLDRDRFRRVLGSLSANAAQVGRWALALLALGAGVLLLDIVRRSVDLQLSGQQSARYTNTADPNTSQTVQQAPTITYLNERTYTRTLTLPPALLRRVGEDGVQVLSPYLQDPSADNIVRLRDQFTRSGQDVVFTREATLQTQEYIVLDSSKVSADLKFVDTAGGGRQSYYNAAFQGTYSFKNPLNTPATIRFAFPLPNGSGTLQGFSMTVNGQPYSAADLSGGSVWEGSVDAGAAVTVAVTYRHQGSRGWSYDLSQRREPVKSFDLTIRADQNAKFERYSLFPTSIERAAFGGPQTLHWQLQNAITAQNVAVVFEQGSLRETLSKVAHFAPISLALGAWLLLLWGNLNRLPLPPLRLALGLLGVSLGLSFGGILTGYVLPVPAELLGGVLALGLGLLALGRRYLEPLLLIVLAPLTFLSVGNAGLLLGLLAVAALLLLLLRWGRSGPGRQEATPPAQV</sequence>
<dbReference type="RefSeq" id="WP_189088623.1">
    <property type="nucleotide sequence ID" value="NZ_BMQL01000004.1"/>
</dbReference>
<organism evidence="2 3">
    <name type="scientific">Deinococcus ruber</name>
    <dbReference type="NCBI Taxonomy" id="1848197"/>
    <lineage>
        <taxon>Bacteria</taxon>
        <taxon>Thermotogati</taxon>
        <taxon>Deinococcota</taxon>
        <taxon>Deinococci</taxon>
        <taxon>Deinococcales</taxon>
        <taxon>Deinococcaceae</taxon>
        <taxon>Deinococcus</taxon>
    </lineage>
</organism>
<evidence type="ECO:0000313" key="3">
    <source>
        <dbReference type="Proteomes" id="UP000603865"/>
    </source>
</evidence>
<evidence type="ECO:0000256" key="1">
    <source>
        <dbReference type="SAM" id="Phobius"/>
    </source>
</evidence>
<keyword evidence="1" id="KW-1133">Transmembrane helix</keyword>